<dbReference type="InterPro" id="IPR017937">
    <property type="entry name" value="Thioredoxin_CS"/>
</dbReference>
<dbReference type="Proteomes" id="UP001501436">
    <property type="component" value="Unassembled WGS sequence"/>
</dbReference>
<dbReference type="PANTHER" id="PTHR42852">
    <property type="entry name" value="THIOL:DISULFIDE INTERCHANGE PROTEIN DSBE"/>
    <property type="match status" value="1"/>
</dbReference>
<evidence type="ECO:0000313" key="7">
    <source>
        <dbReference type="EMBL" id="GAA4915448.1"/>
    </source>
</evidence>
<dbReference type="CDD" id="cd02966">
    <property type="entry name" value="TlpA_like_family"/>
    <property type="match status" value="1"/>
</dbReference>
<accession>A0ABP9FU25</accession>
<keyword evidence="3" id="KW-1015">Disulfide bond</keyword>
<keyword evidence="2" id="KW-0201">Cytochrome c-type biogenesis</keyword>
<reference evidence="8" key="1">
    <citation type="journal article" date="2019" name="Int. J. Syst. Evol. Microbiol.">
        <title>The Global Catalogue of Microorganisms (GCM) 10K type strain sequencing project: providing services to taxonomists for standard genome sequencing and annotation.</title>
        <authorList>
            <consortium name="The Broad Institute Genomics Platform"/>
            <consortium name="The Broad Institute Genome Sequencing Center for Infectious Disease"/>
            <person name="Wu L."/>
            <person name="Ma J."/>
        </authorList>
    </citation>
    <scope>NUCLEOTIDE SEQUENCE [LARGE SCALE GENOMIC DNA]</scope>
    <source>
        <strain evidence="8">JCM 18283</strain>
    </source>
</reference>
<evidence type="ECO:0000313" key="8">
    <source>
        <dbReference type="Proteomes" id="UP001501436"/>
    </source>
</evidence>
<evidence type="ECO:0000256" key="4">
    <source>
        <dbReference type="ARBA" id="ARBA00023284"/>
    </source>
</evidence>
<comment type="subcellular location">
    <subcellularLocation>
        <location evidence="1">Cell envelope</location>
    </subcellularLocation>
</comment>
<dbReference type="Pfam" id="PF14289">
    <property type="entry name" value="DUF4369"/>
    <property type="match status" value="1"/>
</dbReference>
<dbReference type="InterPro" id="IPR000866">
    <property type="entry name" value="AhpC/TSA"/>
</dbReference>
<evidence type="ECO:0000256" key="3">
    <source>
        <dbReference type="ARBA" id="ARBA00023157"/>
    </source>
</evidence>
<dbReference type="EMBL" id="BAABJI010000002">
    <property type="protein sequence ID" value="GAA4915448.1"/>
    <property type="molecule type" value="Genomic_DNA"/>
</dbReference>
<organism evidence="7 8">
    <name type="scientific">Mucilaginibacter defluvii</name>
    <dbReference type="NCBI Taxonomy" id="1196019"/>
    <lineage>
        <taxon>Bacteria</taxon>
        <taxon>Pseudomonadati</taxon>
        <taxon>Bacteroidota</taxon>
        <taxon>Sphingobacteriia</taxon>
        <taxon>Sphingobacteriales</taxon>
        <taxon>Sphingobacteriaceae</taxon>
        <taxon>Mucilaginibacter</taxon>
    </lineage>
</organism>
<proteinExistence type="predicted"/>
<dbReference type="InterPro" id="IPR050553">
    <property type="entry name" value="Thioredoxin_ResA/DsbE_sf"/>
</dbReference>
<dbReference type="SUPFAM" id="SSF52833">
    <property type="entry name" value="Thioredoxin-like"/>
    <property type="match status" value="1"/>
</dbReference>
<dbReference type="RefSeq" id="WP_345330922.1">
    <property type="nucleotide sequence ID" value="NZ_BAABJI010000002.1"/>
</dbReference>
<evidence type="ECO:0000256" key="2">
    <source>
        <dbReference type="ARBA" id="ARBA00022748"/>
    </source>
</evidence>
<gene>
    <name evidence="7" type="ORF">GCM10023313_18650</name>
</gene>
<keyword evidence="5" id="KW-0732">Signal</keyword>
<keyword evidence="8" id="KW-1185">Reference proteome</keyword>
<feature type="chain" id="PRO_5045943205" evidence="5">
    <location>
        <begin position="20"/>
        <end position="387"/>
    </location>
</feature>
<dbReference type="PROSITE" id="PS51352">
    <property type="entry name" value="THIOREDOXIN_2"/>
    <property type="match status" value="1"/>
</dbReference>
<feature type="domain" description="Thioredoxin" evidence="6">
    <location>
        <begin position="236"/>
        <end position="381"/>
    </location>
</feature>
<dbReference type="InterPro" id="IPR025380">
    <property type="entry name" value="DUF4369"/>
</dbReference>
<dbReference type="Gene3D" id="3.40.30.10">
    <property type="entry name" value="Glutaredoxin"/>
    <property type="match status" value="1"/>
</dbReference>
<dbReference type="InterPro" id="IPR013766">
    <property type="entry name" value="Thioredoxin_domain"/>
</dbReference>
<evidence type="ECO:0000256" key="1">
    <source>
        <dbReference type="ARBA" id="ARBA00004196"/>
    </source>
</evidence>
<protein>
    <submittedName>
        <fullName evidence="7">TlpA disulfide reductase family protein</fullName>
    </submittedName>
</protein>
<sequence length="387" mass="42796">MKKYTLLTAGLVLPSVLFAQQIDYNLKGSIKNFNSGGKAYLQYRTDAGTVVDSAEVQQGGFAFKGKLPEATKATLTITRDNENFQQKRNADRLAFYLENGNVNLQAADSIAKATVNAGQLNKDNVELTAVLKPYNERLRAEYRAYGSLPKHQQTSQAEAELEKRVDAIENEQKAVLVPFIKSHPNSLIALEALKTYGGYFPEAADVEPLYTGLSKQVKSGKAGLQYQKWLNGWKRTAFGAIAPQFTQADKDGKPISLASFKGKYVLVDFWASWCGPCRNENPNVVKAYDQYKDKNFTILGVSLDSKRDAWLKAVADDKLVWTQVSDLKYWKNEVAELYGVRAIPQNFLIGPDGKIVAKNLTGDKLSATLAEIYKADKPLTTASAGNK</sequence>
<feature type="signal peptide" evidence="5">
    <location>
        <begin position="1"/>
        <end position="19"/>
    </location>
</feature>
<dbReference type="PANTHER" id="PTHR42852:SF6">
    <property type="entry name" value="THIOL:DISULFIDE INTERCHANGE PROTEIN DSBE"/>
    <property type="match status" value="1"/>
</dbReference>
<name>A0ABP9FU25_9SPHI</name>
<dbReference type="InterPro" id="IPR036249">
    <property type="entry name" value="Thioredoxin-like_sf"/>
</dbReference>
<keyword evidence="4" id="KW-0676">Redox-active center</keyword>
<evidence type="ECO:0000259" key="6">
    <source>
        <dbReference type="PROSITE" id="PS51352"/>
    </source>
</evidence>
<dbReference type="PROSITE" id="PS00194">
    <property type="entry name" value="THIOREDOXIN_1"/>
    <property type="match status" value="1"/>
</dbReference>
<evidence type="ECO:0000256" key="5">
    <source>
        <dbReference type="SAM" id="SignalP"/>
    </source>
</evidence>
<comment type="caution">
    <text evidence="7">The sequence shown here is derived from an EMBL/GenBank/DDBJ whole genome shotgun (WGS) entry which is preliminary data.</text>
</comment>
<dbReference type="Pfam" id="PF00578">
    <property type="entry name" value="AhpC-TSA"/>
    <property type="match status" value="1"/>
</dbReference>